<reference evidence="2 3" key="1">
    <citation type="journal article" date="2024" name="IMA Fungus">
        <title>IMA Genome - F19 : A genome assembly and annotation guide to empower mycologists, including annotated draft genome sequences of Ceratocystis pirilliformis, Diaporthe australafricana, Fusarium ophioides, Paecilomyces lecythidis, and Sporothrix stenoceras.</title>
        <authorList>
            <person name="Aylward J."/>
            <person name="Wilson A.M."/>
            <person name="Visagie C.M."/>
            <person name="Spraker J."/>
            <person name="Barnes I."/>
            <person name="Buitendag C."/>
            <person name="Ceriani C."/>
            <person name="Del Mar Angel L."/>
            <person name="du Plessis D."/>
            <person name="Fuchs T."/>
            <person name="Gasser K."/>
            <person name="Kramer D."/>
            <person name="Li W."/>
            <person name="Munsamy K."/>
            <person name="Piso A."/>
            <person name="Price J.L."/>
            <person name="Sonnekus B."/>
            <person name="Thomas C."/>
            <person name="van der Nest A."/>
            <person name="van Dijk A."/>
            <person name="van Heerden A."/>
            <person name="van Vuuren N."/>
            <person name="Yilmaz N."/>
            <person name="Duong T.A."/>
            <person name="van der Merwe N.A."/>
            <person name="Wingfield M.J."/>
            <person name="Wingfield B.D."/>
        </authorList>
    </citation>
    <scope>NUCLEOTIDE SEQUENCE [LARGE SCALE GENOMIC DNA]</scope>
    <source>
        <strain evidence="2 3">CMW 18300</strain>
    </source>
</reference>
<evidence type="ECO:0000313" key="3">
    <source>
        <dbReference type="Proteomes" id="UP001583177"/>
    </source>
</evidence>
<name>A0ABR3XGR8_9PEZI</name>
<protein>
    <submittedName>
        <fullName evidence="2">Uncharacterized protein</fullName>
    </submittedName>
</protein>
<dbReference type="EMBL" id="JAWRVE010000021">
    <property type="protein sequence ID" value="KAL1874813.1"/>
    <property type="molecule type" value="Genomic_DNA"/>
</dbReference>
<keyword evidence="3" id="KW-1185">Reference proteome</keyword>
<feature type="compositionally biased region" description="Polar residues" evidence="1">
    <location>
        <begin position="139"/>
        <end position="148"/>
    </location>
</feature>
<evidence type="ECO:0000313" key="2">
    <source>
        <dbReference type="EMBL" id="KAL1874813.1"/>
    </source>
</evidence>
<dbReference type="Proteomes" id="UP001583177">
    <property type="component" value="Unassembled WGS sequence"/>
</dbReference>
<feature type="compositionally biased region" description="Basic and acidic residues" evidence="1">
    <location>
        <begin position="123"/>
        <end position="138"/>
    </location>
</feature>
<comment type="caution">
    <text evidence="2">The sequence shown here is derived from an EMBL/GenBank/DDBJ whole genome shotgun (WGS) entry which is preliminary data.</text>
</comment>
<feature type="region of interest" description="Disordered" evidence="1">
    <location>
        <begin position="109"/>
        <end position="149"/>
    </location>
</feature>
<proteinExistence type="predicted"/>
<sequence>MDFIFNVDLSTVYVVLRRDFSTSQDMHGLLSSPVGAGFYYSAEAANEAARAHCSKEASKNRSFMSEKAVHFEKNGLYMGGCVMRGEDRHRFEVKVRRLRARGSWGGGGSEMALAGRSNGGLKAVEEEVERERESERSETPMSSASRFSTGRRISRLWSRMRNDYGTV</sequence>
<gene>
    <name evidence="2" type="ORF">Daus18300_003354</name>
</gene>
<organism evidence="2 3">
    <name type="scientific">Diaporthe australafricana</name>
    <dbReference type="NCBI Taxonomy" id="127596"/>
    <lineage>
        <taxon>Eukaryota</taxon>
        <taxon>Fungi</taxon>
        <taxon>Dikarya</taxon>
        <taxon>Ascomycota</taxon>
        <taxon>Pezizomycotina</taxon>
        <taxon>Sordariomycetes</taxon>
        <taxon>Sordariomycetidae</taxon>
        <taxon>Diaporthales</taxon>
        <taxon>Diaporthaceae</taxon>
        <taxon>Diaporthe</taxon>
    </lineage>
</organism>
<evidence type="ECO:0000256" key="1">
    <source>
        <dbReference type="SAM" id="MobiDB-lite"/>
    </source>
</evidence>
<accession>A0ABR3XGR8</accession>